<comment type="caution">
    <text evidence="3">The sequence shown here is derived from an EMBL/GenBank/DDBJ whole genome shotgun (WGS) entry which is preliminary data.</text>
</comment>
<organism evidence="3 4">
    <name type="scientific">Heliobacterium mobile</name>
    <name type="common">Heliobacillus mobilis</name>
    <dbReference type="NCBI Taxonomy" id="28064"/>
    <lineage>
        <taxon>Bacteria</taxon>
        <taxon>Bacillati</taxon>
        <taxon>Bacillota</taxon>
        <taxon>Clostridia</taxon>
        <taxon>Eubacteriales</taxon>
        <taxon>Heliobacteriaceae</taxon>
        <taxon>Heliobacterium</taxon>
    </lineage>
</organism>
<feature type="domain" description="DUF7305" evidence="2">
    <location>
        <begin position="400"/>
        <end position="523"/>
    </location>
</feature>
<dbReference type="Proteomes" id="UP000430670">
    <property type="component" value="Unassembled WGS sequence"/>
</dbReference>
<dbReference type="EMBL" id="WNKU01000010">
    <property type="protein sequence ID" value="MTV49377.1"/>
    <property type="molecule type" value="Genomic_DNA"/>
</dbReference>
<keyword evidence="1" id="KW-0472">Membrane</keyword>
<name>A0A6I3SLM1_HELMO</name>
<sequence length="627" mass="66486">MCLKLLKSENGIAMVFALLITLIITAAGFTLWHVSNSDALQVERSADNAQAYYYAKSGVELAIGQIKKNIISNPDYQPSPNTYYGSLGNTSFTTAPTNPPTHSIEYKITRSGNDFTIDSKGIVRKGNSSGAEASSDAVSFTISLEQLRNSMQPGGPGNGDGPPWALFAMGVSTASNQNDISLSRTPSISGYVGTNSTRQGGVYFNPNGTQIKGKLYVGYNATDPESVVSHPSYTTLASHIMQLPVLKLSSYYDYPLPLFPNFPNNLDSKGNITTDPGVISGSVRDSNNNGIGDVTIYLSPAKPNSTAKTSVTTVNNPGWTSGHGTWTAYTTGTPQGSQELQQGTVIVTPRKDGFTFTPQSVEVTGPATNINFIGTPTIAVNTSMPINNSQTWSWKIGQDGYYDTISVTSGRKLCIDLGGGDRILRIKNLNVSQGEIFLTNTGQNGRLILYIDNSFTLGGSSQVNIGGDPNKLIMFYRGSNNINIGGSQAFVGSIFIGNNDTTKTPSDITLGGSCSFKGTLVSSGNNIIVEGGSANAVKGLIYAPKAYVQISASAVVTGSVISNICSLSGGNIDLIVGDNLLDTTTFNSLNWGSSGPPSLLAYKRDVSDDSSNRNWRVKGKWINQLAQ</sequence>
<dbReference type="InterPro" id="IPR055729">
    <property type="entry name" value="DUF7305"/>
</dbReference>
<proteinExistence type="predicted"/>
<dbReference type="RefSeq" id="WP_155476473.1">
    <property type="nucleotide sequence ID" value="NZ_WNKU01000010.1"/>
</dbReference>
<gene>
    <name evidence="3" type="ORF">GJ688_10345</name>
</gene>
<keyword evidence="4" id="KW-1185">Reference proteome</keyword>
<evidence type="ECO:0000259" key="2">
    <source>
        <dbReference type="Pfam" id="PF23981"/>
    </source>
</evidence>
<dbReference type="Pfam" id="PF23981">
    <property type="entry name" value="DUF7305"/>
    <property type="match status" value="1"/>
</dbReference>
<accession>A0A6I3SLM1</accession>
<dbReference type="OrthoDB" id="2588291at2"/>
<reference evidence="3 4" key="1">
    <citation type="submission" date="2019-11" db="EMBL/GenBank/DDBJ databases">
        <title>Whole-genome sequence of a the green, strictly anaerobic photosynthetic bacterium Heliobacillus mobilis DSM 6151.</title>
        <authorList>
            <person name="Kyndt J.A."/>
            <person name="Meyer T.E."/>
        </authorList>
    </citation>
    <scope>NUCLEOTIDE SEQUENCE [LARGE SCALE GENOMIC DNA]</scope>
    <source>
        <strain evidence="3 4">DSM 6151</strain>
    </source>
</reference>
<dbReference type="AlphaFoldDB" id="A0A6I3SLM1"/>
<protein>
    <recommendedName>
        <fullName evidence="2">DUF7305 domain-containing protein</fullName>
    </recommendedName>
</protein>
<evidence type="ECO:0000256" key="1">
    <source>
        <dbReference type="SAM" id="Phobius"/>
    </source>
</evidence>
<evidence type="ECO:0000313" key="3">
    <source>
        <dbReference type="EMBL" id="MTV49377.1"/>
    </source>
</evidence>
<feature type="transmembrane region" description="Helical" evidence="1">
    <location>
        <begin position="12"/>
        <end position="34"/>
    </location>
</feature>
<evidence type="ECO:0000313" key="4">
    <source>
        <dbReference type="Proteomes" id="UP000430670"/>
    </source>
</evidence>
<keyword evidence="1" id="KW-0812">Transmembrane</keyword>
<keyword evidence="1" id="KW-1133">Transmembrane helix</keyword>